<dbReference type="GO" id="GO:0000287">
    <property type="term" value="F:magnesium ion binding"/>
    <property type="evidence" value="ECO:0007669"/>
    <property type="project" value="TreeGrafter"/>
</dbReference>
<dbReference type="InterPro" id="IPR029017">
    <property type="entry name" value="Enolase-like_N"/>
</dbReference>
<dbReference type="KEGG" id="sacd:HS1genome_1314"/>
<reference evidence="7" key="2">
    <citation type="submission" date="2018-04" db="EMBL/GenBank/DDBJ databases">
        <title>Complete genome sequence of Sulfodiicoccus acidiphilus strain HS-1.</title>
        <authorList>
            <person name="Sakai H.D."/>
            <person name="Kurosawa N."/>
        </authorList>
    </citation>
    <scope>NUCLEOTIDE SEQUENCE [LARGE SCALE GENOMIC DNA]</scope>
    <source>
        <strain evidence="7">HS-1</strain>
    </source>
</reference>
<dbReference type="RefSeq" id="WP_126450125.1">
    <property type="nucleotide sequence ID" value="NZ_AP018553.1"/>
</dbReference>
<reference evidence="5" key="3">
    <citation type="journal article" date="2019" name="BMC Res. Notes">
        <title>Complete genome sequence of the Sulfodiicoccus acidiphilus strain HS-1T, the first crenarchaeon that lacks polB3, isolated from an acidic hot spring in Ohwaku-dani, Hakone, Japan.</title>
        <authorList>
            <person name="Sakai H.D."/>
            <person name="Kurosawa N."/>
        </authorList>
    </citation>
    <scope>NUCLEOTIDE SEQUENCE</scope>
    <source>
        <strain evidence="5">HS-1</strain>
    </source>
</reference>
<organism evidence="5 7">
    <name type="scientific">Sulfodiicoccus acidiphilus</name>
    <dbReference type="NCBI Taxonomy" id="1670455"/>
    <lineage>
        <taxon>Archaea</taxon>
        <taxon>Thermoproteota</taxon>
        <taxon>Thermoprotei</taxon>
        <taxon>Sulfolobales</taxon>
        <taxon>Sulfolobaceae</taxon>
        <taxon>Sulfodiicoccus</taxon>
    </lineage>
</organism>
<dbReference type="EMBL" id="BMQS01000002">
    <property type="protein sequence ID" value="GGT87957.1"/>
    <property type="molecule type" value="Genomic_DNA"/>
</dbReference>
<evidence type="ECO:0000313" key="5">
    <source>
        <dbReference type="EMBL" id="BBD72925.1"/>
    </source>
</evidence>
<evidence type="ECO:0000259" key="4">
    <source>
        <dbReference type="SMART" id="SM00922"/>
    </source>
</evidence>
<dbReference type="InterPro" id="IPR036849">
    <property type="entry name" value="Enolase-like_C_sf"/>
</dbReference>
<dbReference type="InterPro" id="IPR029065">
    <property type="entry name" value="Enolase_C-like"/>
</dbReference>
<protein>
    <recommendedName>
        <fullName evidence="4">Mandelate racemase/muconate lactonizing enzyme C-terminal domain-containing protein</fullName>
    </recommendedName>
</protein>
<proteinExistence type="predicted"/>
<dbReference type="EMBL" id="AP018553">
    <property type="protein sequence ID" value="BBD72925.1"/>
    <property type="molecule type" value="Genomic_DNA"/>
</dbReference>
<dbReference type="Proteomes" id="UP000616143">
    <property type="component" value="Unassembled WGS sequence"/>
</dbReference>
<keyword evidence="2" id="KW-0479">Metal-binding</keyword>
<name>A0A348B423_9CREN</name>
<dbReference type="Gene3D" id="3.20.20.120">
    <property type="entry name" value="Enolase-like C-terminal domain"/>
    <property type="match status" value="1"/>
</dbReference>
<dbReference type="SFLD" id="SFLDG00179">
    <property type="entry name" value="mandelate_racemase"/>
    <property type="match status" value="1"/>
</dbReference>
<feature type="domain" description="Mandelate racemase/muconate lactonizing enzyme C-terminal" evidence="4">
    <location>
        <begin position="152"/>
        <end position="254"/>
    </location>
</feature>
<dbReference type="GO" id="GO:0016052">
    <property type="term" value="P:carbohydrate catabolic process"/>
    <property type="evidence" value="ECO:0007669"/>
    <property type="project" value="TreeGrafter"/>
</dbReference>
<dbReference type="AlphaFoldDB" id="A0A348B423"/>
<accession>A0A348B423</accession>
<dbReference type="InterPro" id="IPR013341">
    <property type="entry name" value="Mandelate_racemase_N_dom"/>
</dbReference>
<dbReference type="SUPFAM" id="SSF51604">
    <property type="entry name" value="Enolase C-terminal domain-like"/>
    <property type="match status" value="1"/>
</dbReference>
<evidence type="ECO:0000256" key="2">
    <source>
        <dbReference type="ARBA" id="ARBA00022723"/>
    </source>
</evidence>
<evidence type="ECO:0000256" key="1">
    <source>
        <dbReference type="ARBA" id="ARBA00001946"/>
    </source>
</evidence>
<dbReference type="PANTHER" id="PTHR13794:SF58">
    <property type="entry name" value="MITOCHONDRIAL ENOLASE SUPERFAMILY MEMBER 1"/>
    <property type="match status" value="1"/>
</dbReference>
<keyword evidence="7" id="KW-1185">Reference proteome</keyword>
<reference evidence="6" key="1">
    <citation type="journal article" date="2014" name="Int. J. Syst. Evol. Microbiol.">
        <title>Complete genome sequence of Corynebacterium casei LMG S-19264T (=DSM 44701T), isolated from a smear-ripened cheese.</title>
        <authorList>
            <consortium name="US DOE Joint Genome Institute (JGI-PGF)"/>
            <person name="Walter F."/>
            <person name="Albersmeier A."/>
            <person name="Kalinowski J."/>
            <person name="Ruckert C."/>
        </authorList>
    </citation>
    <scope>NUCLEOTIDE SEQUENCE</scope>
    <source>
        <strain evidence="6">JCM 31740</strain>
    </source>
</reference>
<dbReference type="InterPro" id="IPR046945">
    <property type="entry name" value="RHMD-like"/>
</dbReference>
<dbReference type="Pfam" id="PF13378">
    <property type="entry name" value="MR_MLE_C"/>
    <property type="match status" value="1"/>
</dbReference>
<sequence>MYVKKIELVATKGVEQLNYPYSKPTDYYDKLPSMSPARAALSDRVSLLKLTTDEGVKGYVETSEVAGRTALSLAWAIEGLRTSQTSLALDLLYRLTLPTGRTGIFLHAISALELLMWDSRCKELGVSCLSLIGGPTREKVRAYASHLHPKPIQELKREARNYLEQGFTAMKMRFPSGPWDALGVERNEEVVRAVREEVGKEVLLAADAWMSWNLNFSLKMLRRLEKYELAWIEEPLLPDDLEGYRELASRTGVPLAAGEHHYHVYDFKRLLDVGVTIVQPDALWSGGLETLRKVASIAEAYGAWVIPHTSNVYNLHFAFAEPENIVPMVEYLPHYRWMENFAINPPLPERGFFFEPKGKGFCVEYDVEEKTT</sequence>
<dbReference type="SMART" id="SM00922">
    <property type="entry name" value="MR_MLE"/>
    <property type="match status" value="1"/>
</dbReference>
<dbReference type="Pfam" id="PF02746">
    <property type="entry name" value="MR_MLE_N"/>
    <property type="match status" value="1"/>
</dbReference>
<evidence type="ECO:0000256" key="3">
    <source>
        <dbReference type="ARBA" id="ARBA00022842"/>
    </source>
</evidence>
<keyword evidence="3" id="KW-0460">Magnesium</keyword>
<gene>
    <name evidence="6" type="ORF">GCM10007116_02380</name>
    <name evidence="5" type="ORF">HS1genome_1314</name>
</gene>
<dbReference type="Gene3D" id="3.30.390.10">
    <property type="entry name" value="Enolase-like, N-terminal domain"/>
    <property type="match status" value="1"/>
</dbReference>
<dbReference type="GeneID" id="38666832"/>
<dbReference type="OrthoDB" id="42605at2157"/>
<reference evidence="6" key="4">
    <citation type="submission" date="2020-09" db="EMBL/GenBank/DDBJ databases">
        <authorList>
            <person name="Sun Q."/>
            <person name="Ohkuma M."/>
        </authorList>
    </citation>
    <scope>NUCLEOTIDE SEQUENCE</scope>
    <source>
        <strain evidence="6">JCM 31740</strain>
    </source>
</reference>
<evidence type="ECO:0000313" key="6">
    <source>
        <dbReference type="EMBL" id="GGT87957.1"/>
    </source>
</evidence>
<evidence type="ECO:0000313" key="7">
    <source>
        <dbReference type="Proteomes" id="UP000276741"/>
    </source>
</evidence>
<dbReference type="Proteomes" id="UP000276741">
    <property type="component" value="Chromosome"/>
</dbReference>
<dbReference type="GO" id="GO:0016836">
    <property type="term" value="F:hydro-lyase activity"/>
    <property type="evidence" value="ECO:0007669"/>
    <property type="project" value="TreeGrafter"/>
</dbReference>
<dbReference type="PANTHER" id="PTHR13794">
    <property type="entry name" value="ENOLASE SUPERFAMILY, MANDELATE RACEMASE"/>
    <property type="match status" value="1"/>
</dbReference>
<dbReference type="SFLD" id="SFLDS00001">
    <property type="entry name" value="Enolase"/>
    <property type="match status" value="1"/>
</dbReference>
<dbReference type="SUPFAM" id="SSF54826">
    <property type="entry name" value="Enolase N-terminal domain-like"/>
    <property type="match status" value="1"/>
</dbReference>
<comment type="cofactor">
    <cofactor evidence="1">
        <name>Mg(2+)</name>
        <dbReference type="ChEBI" id="CHEBI:18420"/>
    </cofactor>
</comment>
<dbReference type="InterPro" id="IPR013342">
    <property type="entry name" value="Mandelate_racemase_C"/>
</dbReference>